<evidence type="ECO:0000256" key="2">
    <source>
        <dbReference type="ARBA" id="ARBA00023172"/>
    </source>
</evidence>
<dbReference type="InterPro" id="IPR002104">
    <property type="entry name" value="Integrase_catalytic"/>
</dbReference>
<feature type="domain" description="Tyr recombinase" evidence="4">
    <location>
        <begin position="323"/>
        <end position="521"/>
    </location>
</feature>
<evidence type="ECO:0000313" key="7">
    <source>
        <dbReference type="Proteomes" id="UP000295818"/>
    </source>
</evidence>
<dbReference type="Gene3D" id="1.10.443.10">
    <property type="entry name" value="Intergrase catalytic core"/>
    <property type="match status" value="1"/>
</dbReference>
<dbReference type="RefSeq" id="WP_132197130.1">
    <property type="nucleotide sequence ID" value="NZ_SLWM01000039.1"/>
</dbReference>
<evidence type="ECO:0000256" key="3">
    <source>
        <dbReference type="PROSITE-ProRule" id="PRU01248"/>
    </source>
</evidence>
<dbReference type="InterPro" id="IPR013762">
    <property type="entry name" value="Integrase-like_cat_sf"/>
</dbReference>
<evidence type="ECO:0000259" key="4">
    <source>
        <dbReference type="PROSITE" id="PS51898"/>
    </source>
</evidence>
<dbReference type="PANTHER" id="PTHR30349">
    <property type="entry name" value="PHAGE INTEGRASE-RELATED"/>
    <property type="match status" value="1"/>
</dbReference>
<dbReference type="InterPro" id="IPR050090">
    <property type="entry name" value="Tyrosine_recombinase_XerCD"/>
</dbReference>
<keyword evidence="7" id="KW-1185">Reference proteome</keyword>
<evidence type="ECO:0000259" key="5">
    <source>
        <dbReference type="PROSITE" id="PS51900"/>
    </source>
</evidence>
<dbReference type="Proteomes" id="UP000295818">
    <property type="component" value="Unassembled WGS sequence"/>
</dbReference>
<keyword evidence="1 3" id="KW-0238">DNA-binding</keyword>
<protein>
    <submittedName>
        <fullName evidence="6">Site-specific recombinase XerD</fullName>
    </submittedName>
</protein>
<dbReference type="InterPro" id="IPR044068">
    <property type="entry name" value="CB"/>
</dbReference>
<dbReference type="EMBL" id="SLWM01000039">
    <property type="protein sequence ID" value="TCO09535.1"/>
    <property type="molecule type" value="Genomic_DNA"/>
</dbReference>
<accession>A0ABY2B7F5</accession>
<feature type="domain" description="Core-binding (CB)" evidence="5">
    <location>
        <begin position="215"/>
        <end position="302"/>
    </location>
</feature>
<dbReference type="Pfam" id="PF00589">
    <property type="entry name" value="Phage_integrase"/>
    <property type="match status" value="1"/>
</dbReference>
<dbReference type="PROSITE" id="PS51898">
    <property type="entry name" value="TYR_RECOMBINASE"/>
    <property type="match status" value="1"/>
</dbReference>
<dbReference type="PANTHER" id="PTHR30349:SF64">
    <property type="entry name" value="PROPHAGE INTEGRASE INTD-RELATED"/>
    <property type="match status" value="1"/>
</dbReference>
<keyword evidence="2" id="KW-0233">DNA recombination</keyword>
<organism evidence="6 7">
    <name type="scientific">Kribbella orskensis</name>
    <dbReference type="NCBI Taxonomy" id="2512216"/>
    <lineage>
        <taxon>Bacteria</taxon>
        <taxon>Bacillati</taxon>
        <taxon>Actinomycetota</taxon>
        <taxon>Actinomycetes</taxon>
        <taxon>Propionibacteriales</taxon>
        <taxon>Kribbellaceae</taxon>
        <taxon>Kribbella</taxon>
    </lineage>
</organism>
<dbReference type="SUPFAM" id="SSF56349">
    <property type="entry name" value="DNA breaking-rejoining enzymes"/>
    <property type="match status" value="1"/>
</dbReference>
<evidence type="ECO:0000313" key="6">
    <source>
        <dbReference type="EMBL" id="TCO09535.1"/>
    </source>
</evidence>
<name>A0ABY2B7F5_9ACTN</name>
<dbReference type="PROSITE" id="PS51900">
    <property type="entry name" value="CB"/>
    <property type="match status" value="1"/>
</dbReference>
<comment type="caution">
    <text evidence="6">The sequence shown here is derived from an EMBL/GenBank/DDBJ whole genome shotgun (WGS) entry which is preliminary data.</text>
</comment>
<dbReference type="InterPro" id="IPR011010">
    <property type="entry name" value="DNA_brk_join_enz"/>
</dbReference>
<evidence type="ECO:0000256" key="1">
    <source>
        <dbReference type="ARBA" id="ARBA00023125"/>
    </source>
</evidence>
<proteinExistence type="predicted"/>
<gene>
    <name evidence="6" type="ORF">EV644_1392</name>
</gene>
<dbReference type="CDD" id="cd00397">
    <property type="entry name" value="DNA_BRE_C"/>
    <property type="match status" value="1"/>
</dbReference>
<sequence length="645" mass="71627">MAPVTMAQQLSRVVRGGADALSAMRLALDPRFAGDVITFDAELAAGTFRLCAVTECLRHGSSNSLCRTHLDRWRRRGQQQLEQFLAEPGPPTNPEQILLDGLPDQLRIEIALALQLSGRCRGTAVGSVLGSATRGLLAPASTRLAAWRAAEQPADRARNLRKTGQKVRGTLRSISTTLEQFLHPPSAADEFERLPVMGLAAGPNGVVRFDTIPQPWLRNQIKRFLRWRISTGKSYHQINRDSAALQRLVDAFTAQAGPDAGPEQFSRATIESYLALLVEEGLGPASRGYDLSSVKTFLQTVRQQEWPPALPRSADVFPGDRPRRPEAAPRSLPEFVMAQIEDPAAQAKLAQPYRLILQLLIRTGLRINDALRVEVDCVVRDAQQAPYLRYYNHKMRREAFVPIDDELAAAIRAQQDAVLAQWPDATYLTPAPNSRDGRKARNTTGGSFGAITAWQEACGLHDELGRPFRFTAHQLRHTYGTRLINADVPQEVVRRLLDHESPEMTARYARLKDDTIRWHWERARKINIQGETIILDANTPLSDAAWMKENLGRATMALPNGYRGLPLQQTCPHANACLTCPMFITTPDFLAEHLAQLRTTKDLIITAQTKGNTRLAEMNQRVATNLENIIDTIQAPDSAEADDAS</sequence>
<reference evidence="6 7" key="1">
    <citation type="journal article" date="2015" name="Stand. Genomic Sci.">
        <title>Genomic Encyclopedia of Bacterial and Archaeal Type Strains, Phase III: the genomes of soil and plant-associated and newly described type strains.</title>
        <authorList>
            <person name="Whitman W.B."/>
            <person name="Woyke T."/>
            <person name="Klenk H.P."/>
            <person name="Zhou Y."/>
            <person name="Lilburn T.G."/>
            <person name="Beck B.J."/>
            <person name="De Vos P."/>
            <person name="Vandamme P."/>
            <person name="Eisen J.A."/>
            <person name="Garrity G."/>
            <person name="Hugenholtz P."/>
            <person name="Kyrpides N.C."/>
        </authorList>
    </citation>
    <scope>NUCLEOTIDE SEQUENCE [LARGE SCALE GENOMIC DNA]</scope>
    <source>
        <strain evidence="6 7">VKM Ac-2538</strain>
    </source>
</reference>